<dbReference type="EnsemblBacteria" id="ABM80845">
    <property type="protein sequence ID" value="ABM80845"/>
    <property type="gene ID" value="Hbut_0998"/>
</dbReference>
<dbReference type="GO" id="GO:0030643">
    <property type="term" value="P:intracellular phosphate ion homeostasis"/>
    <property type="evidence" value="ECO:0007669"/>
    <property type="project" value="InterPro"/>
</dbReference>
<dbReference type="RefSeq" id="WP_011822163.1">
    <property type="nucleotide sequence ID" value="NC_008818.1"/>
</dbReference>
<feature type="domain" description="PhoU" evidence="1">
    <location>
        <begin position="121"/>
        <end position="195"/>
    </location>
</feature>
<organism evidence="2 3">
    <name type="scientific">Hyperthermus butylicus (strain DSM 5456 / JCM 9403 / PLM1-5)</name>
    <dbReference type="NCBI Taxonomy" id="415426"/>
    <lineage>
        <taxon>Archaea</taxon>
        <taxon>Thermoproteota</taxon>
        <taxon>Thermoprotei</taxon>
        <taxon>Desulfurococcales</taxon>
        <taxon>Pyrodictiaceae</taxon>
        <taxon>Hyperthermus</taxon>
    </lineage>
</organism>
<dbReference type="InterPro" id="IPR038078">
    <property type="entry name" value="PhoU-like_sf"/>
</dbReference>
<dbReference type="OrthoDB" id="7738at2157"/>
<evidence type="ECO:0000313" key="2">
    <source>
        <dbReference type="EMBL" id="ABM80845.1"/>
    </source>
</evidence>
<dbReference type="EMBL" id="CP000493">
    <property type="protein sequence ID" value="ABM80845.1"/>
    <property type="molecule type" value="Genomic_DNA"/>
</dbReference>
<reference evidence="2 3" key="1">
    <citation type="journal article" date="2007" name="Archaea">
        <title>The genome of Hyperthermus butylicus: a sulfur-reducing, peptide fermenting, neutrophilic Crenarchaeote growing up to 108 degrees C.</title>
        <authorList>
            <person name="Brugger K."/>
            <person name="Chen L."/>
            <person name="Stark M."/>
            <person name="Zibat A."/>
            <person name="Redder P."/>
            <person name="Ruepp A."/>
            <person name="Awayez M."/>
            <person name="She Q."/>
            <person name="Garrett R.A."/>
            <person name="Klenk H.P."/>
        </authorList>
    </citation>
    <scope>NUCLEOTIDE SEQUENCE [LARGE SCALE GENOMIC DNA]</scope>
    <source>
        <strain evidence="3">DSM 5456 / JCM 9403 / PLM1-5</strain>
    </source>
</reference>
<dbReference type="Proteomes" id="UP000002593">
    <property type="component" value="Chromosome"/>
</dbReference>
<accession>A2BLI4</accession>
<dbReference type="InterPro" id="IPR028366">
    <property type="entry name" value="PhoU"/>
</dbReference>
<gene>
    <name evidence="2" type="ordered locus">Hbut_0998</name>
</gene>
<keyword evidence="3" id="KW-1185">Reference proteome</keyword>
<dbReference type="AlphaFoldDB" id="A2BLI4"/>
<dbReference type="Gene3D" id="1.20.58.220">
    <property type="entry name" value="Phosphate transport system protein phou homolog 2, domain 2"/>
    <property type="match status" value="1"/>
</dbReference>
<name>A2BLI4_HYPBU</name>
<evidence type="ECO:0000313" key="3">
    <source>
        <dbReference type="Proteomes" id="UP000002593"/>
    </source>
</evidence>
<evidence type="ECO:0000259" key="1">
    <source>
        <dbReference type="Pfam" id="PF01895"/>
    </source>
</evidence>
<sequence length="218" mass="24206">MGQLTQFLGEIRRVLDRLYGEAAAGLREAFNIACGGGGSAESVGEHSRIALGLRSEVTDMATIAIARFQPVARDLRRLTSYLEAAYDLFRISRYAFEIARLYQLVPRECRRCSESIRVVLGKAEEMLDMAYRALVEEDGGLAEKVSELDASVDEAYVEAVRRLGTVAHLSRCEVAEMLLLRHVERIADHAVYIAAEAYYIATGHRVYPQAPPKPRGSV</sequence>
<dbReference type="HOGENOM" id="CLU_078518_3_2_2"/>
<dbReference type="GeneID" id="4781390"/>
<dbReference type="STRING" id="415426.Hbut_0998"/>
<dbReference type="Pfam" id="PF01895">
    <property type="entry name" value="PhoU"/>
    <property type="match status" value="2"/>
</dbReference>
<dbReference type="GO" id="GO:0045936">
    <property type="term" value="P:negative regulation of phosphate metabolic process"/>
    <property type="evidence" value="ECO:0007669"/>
    <property type="project" value="InterPro"/>
</dbReference>
<dbReference type="PANTHER" id="PTHR42930:SF3">
    <property type="entry name" value="PHOSPHATE-SPECIFIC TRANSPORT SYSTEM ACCESSORY PROTEIN PHOU"/>
    <property type="match status" value="1"/>
</dbReference>
<protein>
    <submittedName>
        <fullName evidence="2">Phosphate regulatory protein</fullName>
    </submittedName>
</protein>
<dbReference type="InterPro" id="IPR026022">
    <property type="entry name" value="PhoU_dom"/>
</dbReference>
<dbReference type="PANTHER" id="PTHR42930">
    <property type="entry name" value="PHOSPHATE-SPECIFIC TRANSPORT SYSTEM ACCESSORY PROTEIN PHOU"/>
    <property type="match status" value="1"/>
</dbReference>
<proteinExistence type="predicted"/>
<dbReference type="KEGG" id="hbu:Hbut_0998"/>
<feature type="domain" description="PhoU" evidence="1">
    <location>
        <begin position="40"/>
        <end position="100"/>
    </location>
</feature>
<dbReference type="eggNOG" id="arCOG00232">
    <property type="taxonomic scope" value="Archaea"/>
</dbReference>
<dbReference type="SUPFAM" id="SSF109755">
    <property type="entry name" value="PhoU-like"/>
    <property type="match status" value="1"/>
</dbReference>